<evidence type="ECO:0000256" key="5">
    <source>
        <dbReference type="ARBA" id="ARBA00039789"/>
    </source>
</evidence>
<dbReference type="OrthoDB" id="538223at2759"/>
<reference evidence="8 9" key="1">
    <citation type="submission" date="2019-08" db="EMBL/GenBank/DDBJ databases">
        <title>The genome sequence of a newly discovered highly antifungal drug resistant Aspergillus species, Aspergillus tanneri NIH 1004.</title>
        <authorList>
            <person name="Mounaud S."/>
            <person name="Singh I."/>
            <person name="Joardar V."/>
            <person name="Pakala S."/>
            <person name="Pakala S."/>
            <person name="Venepally P."/>
            <person name="Chung J.K."/>
            <person name="Losada L."/>
            <person name="Nierman W.C."/>
        </authorList>
    </citation>
    <scope>NUCLEOTIDE SEQUENCE [LARGE SCALE GENOMIC DNA]</scope>
    <source>
        <strain evidence="8 9">NIH1004</strain>
    </source>
</reference>
<dbReference type="InterPro" id="IPR020472">
    <property type="entry name" value="WD40_PAC1"/>
</dbReference>
<dbReference type="SMART" id="SM00320">
    <property type="entry name" value="WD40"/>
    <property type="match status" value="1"/>
</dbReference>
<sequence length="105" mass="11337">MVASGSGDKTIKLWDTKTGLERQTLNGHTSWVGSVAFSPDGQTVASGSGDKTIKLWDAKTGLERRTLEGHSDSVEYMASSDKCKGDDCIPTSHTRVPQISLLFSY</sequence>
<dbReference type="AlphaFoldDB" id="A0A5M9MFT4"/>
<dbReference type="PROSITE" id="PS50294">
    <property type="entry name" value="WD_REPEATS_REGION"/>
    <property type="match status" value="2"/>
</dbReference>
<dbReference type="GO" id="GO:0005741">
    <property type="term" value="C:mitochondrial outer membrane"/>
    <property type="evidence" value="ECO:0007669"/>
    <property type="project" value="UniProtKB-SubCell"/>
</dbReference>
<accession>A0A5M9MFT4</accession>
<evidence type="ECO:0000256" key="2">
    <source>
        <dbReference type="ARBA" id="ARBA00022574"/>
    </source>
</evidence>
<comment type="similarity">
    <text evidence="4">Belongs to the WD repeat MDV1/CAF4 family.</text>
</comment>
<evidence type="ECO:0000256" key="6">
    <source>
        <dbReference type="ARBA" id="ARBA00043913"/>
    </source>
</evidence>
<dbReference type="GeneID" id="54329955"/>
<evidence type="ECO:0000256" key="1">
    <source>
        <dbReference type="ARBA" id="ARBA00004570"/>
    </source>
</evidence>
<dbReference type="InterPro" id="IPR019775">
    <property type="entry name" value="WD40_repeat_CS"/>
</dbReference>
<evidence type="ECO:0000256" key="4">
    <source>
        <dbReference type="ARBA" id="ARBA00038415"/>
    </source>
</evidence>
<dbReference type="GO" id="GO:1990234">
    <property type="term" value="C:transferase complex"/>
    <property type="evidence" value="ECO:0007669"/>
    <property type="project" value="UniProtKB-ARBA"/>
</dbReference>
<dbReference type="GO" id="GO:0005634">
    <property type="term" value="C:nucleus"/>
    <property type="evidence" value="ECO:0007669"/>
    <property type="project" value="TreeGrafter"/>
</dbReference>
<dbReference type="InterPro" id="IPR001680">
    <property type="entry name" value="WD40_rpt"/>
</dbReference>
<dbReference type="SUPFAM" id="SSF50978">
    <property type="entry name" value="WD40 repeat-like"/>
    <property type="match status" value="1"/>
</dbReference>
<comment type="function">
    <text evidence="6">Involved in mitochondrial fission. Acts as an adapter protein required to form mitochondrial fission complexes. Formation of these complexes is required to promote constriction and fission of the mitochondrial compartment at a late step in mitochondrial division.</text>
</comment>
<dbReference type="PANTHER" id="PTHR22847:SF637">
    <property type="entry name" value="WD REPEAT DOMAIN 5B"/>
    <property type="match status" value="1"/>
</dbReference>
<evidence type="ECO:0000256" key="7">
    <source>
        <dbReference type="PROSITE-ProRule" id="PRU00221"/>
    </source>
</evidence>
<comment type="subcellular location">
    <subcellularLocation>
        <location evidence="1">Mitochondrion outer membrane</location>
        <topology evidence="1">Peripheral membrane protein</topology>
        <orientation evidence="1">Cytoplasmic side</orientation>
    </subcellularLocation>
</comment>
<keyword evidence="2 7" id="KW-0853">WD repeat</keyword>
<dbReference type="Gene3D" id="2.130.10.10">
    <property type="entry name" value="YVTN repeat-like/Quinoprotein amine dehydrogenase"/>
    <property type="match status" value="1"/>
</dbReference>
<evidence type="ECO:0000313" key="8">
    <source>
        <dbReference type="EMBL" id="KAA8645832.1"/>
    </source>
</evidence>
<gene>
    <name evidence="8" type="ORF">ATNIH1004_007253</name>
</gene>
<dbReference type="PROSITE" id="PS00678">
    <property type="entry name" value="WD_REPEATS_1"/>
    <property type="match status" value="2"/>
</dbReference>
<name>A0A5M9MFT4_9EURO</name>
<organism evidence="8 9">
    <name type="scientific">Aspergillus tanneri</name>
    <dbReference type="NCBI Taxonomy" id="1220188"/>
    <lineage>
        <taxon>Eukaryota</taxon>
        <taxon>Fungi</taxon>
        <taxon>Dikarya</taxon>
        <taxon>Ascomycota</taxon>
        <taxon>Pezizomycotina</taxon>
        <taxon>Eurotiomycetes</taxon>
        <taxon>Eurotiomycetidae</taxon>
        <taxon>Eurotiales</taxon>
        <taxon>Aspergillaceae</taxon>
        <taxon>Aspergillus</taxon>
        <taxon>Aspergillus subgen. Circumdati</taxon>
    </lineage>
</organism>
<dbReference type="PRINTS" id="PR00320">
    <property type="entry name" value="GPROTEINBRPT"/>
</dbReference>
<proteinExistence type="inferred from homology"/>
<dbReference type="Proteomes" id="UP000324241">
    <property type="component" value="Unassembled WGS sequence"/>
</dbReference>
<dbReference type="PROSITE" id="PS50082">
    <property type="entry name" value="WD_REPEATS_2"/>
    <property type="match status" value="2"/>
</dbReference>
<dbReference type="EMBL" id="QUQM01000007">
    <property type="protein sequence ID" value="KAA8645832.1"/>
    <property type="molecule type" value="Genomic_DNA"/>
</dbReference>
<dbReference type="PANTHER" id="PTHR22847">
    <property type="entry name" value="WD40 REPEAT PROTEIN"/>
    <property type="match status" value="1"/>
</dbReference>
<keyword evidence="3" id="KW-0677">Repeat</keyword>
<feature type="repeat" description="WD" evidence="7">
    <location>
        <begin position="25"/>
        <end position="66"/>
    </location>
</feature>
<feature type="repeat" description="WD" evidence="7">
    <location>
        <begin position="1"/>
        <end position="24"/>
    </location>
</feature>
<dbReference type="InterPro" id="IPR015943">
    <property type="entry name" value="WD40/YVTN_repeat-like_dom_sf"/>
</dbReference>
<evidence type="ECO:0000313" key="9">
    <source>
        <dbReference type="Proteomes" id="UP000324241"/>
    </source>
</evidence>
<evidence type="ECO:0000256" key="3">
    <source>
        <dbReference type="ARBA" id="ARBA00022737"/>
    </source>
</evidence>
<dbReference type="InterPro" id="IPR036322">
    <property type="entry name" value="WD40_repeat_dom_sf"/>
</dbReference>
<protein>
    <recommendedName>
        <fullName evidence="5">Mitochondrial division protein 1</fullName>
    </recommendedName>
</protein>
<dbReference type="Pfam" id="PF00400">
    <property type="entry name" value="WD40"/>
    <property type="match status" value="2"/>
</dbReference>
<comment type="caution">
    <text evidence="8">The sequence shown here is derived from an EMBL/GenBank/DDBJ whole genome shotgun (WGS) entry which is preliminary data.</text>
</comment>
<dbReference type="RefSeq" id="XP_033425193.1">
    <property type="nucleotide sequence ID" value="XM_033571878.1"/>
</dbReference>